<keyword evidence="16" id="KW-1185">Reference proteome</keyword>
<dbReference type="InterPro" id="IPR005467">
    <property type="entry name" value="His_kinase_dom"/>
</dbReference>
<dbReference type="Proteomes" id="UP000187172">
    <property type="component" value="Unassembled WGS sequence"/>
</dbReference>
<dbReference type="GO" id="GO:0005886">
    <property type="term" value="C:plasma membrane"/>
    <property type="evidence" value="ECO:0007669"/>
    <property type="project" value="UniProtKB-SubCell"/>
</dbReference>
<dbReference type="AlphaFoldDB" id="A0A1R1F4D4"/>
<feature type="domain" description="HAMP" evidence="14">
    <location>
        <begin position="304"/>
        <end position="356"/>
    </location>
</feature>
<evidence type="ECO:0000256" key="9">
    <source>
        <dbReference type="ARBA" id="ARBA00022840"/>
    </source>
</evidence>
<evidence type="ECO:0000256" key="11">
    <source>
        <dbReference type="ARBA" id="ARBA00023136"/>
    </source>
</evidence>
<comment type="caution">
    <text evidence="15">The sequence shown here is derived from an EMBL/GenBank/DDBJ whole genome shotgun (WGS) entry which is preliminary data.</text>
</comment>
<reference evidence="15 16" key="1">
    <citation type="submission" date="2016-11" db="EMBL/GenBank/DDBJ databases">
        <title>Paenibacillus species isolates.</title>
        <authorList>
            <person name="Beno S.M."/>
        </authorList>
    </citation>
    <scope>NUCLEOTIDE SEQUENCE [LARGE SCALE GENOMIC DNA]</scope>
    <source>
        <strain evidence="15 16">FSL R5-0378</strain>
    </source>
</reference>
<dbReference type="InterPro" id="IPR050640">
    <property type="entry name" value="Bact_2-comp_sensor_kinase"/>
</dbReference>
<evidence type="ECO:0000259" key="13">
    <source>
        <dbReference type="PROSITE" id="PS50109"/>
    </source>
</evidence>
<dbReference type="InterPro" id="IPR036890">
    <property type="entry name" value="HATPase_C_sf"/>
</dbReference>
<dbReference type="PROSITE" id="PS50885">
    <property type="entry name" value="HAMP"/>
    <property type="match status" value="1"/>
</dbReference>
<dbReference type="Gene3D" id="3.30.565.10">
    <property type="entry name" value="Histidine kinase-like ATPase, C-terminal domain"/>
    <property type="match status" value="1"/>
</dbReference>
<dbReference type="GO" id="GO:0000155">
    <property type="term" value="F:phosphorelay sensor kinase activity"/>
    <property type="evidence" value="ECO:0007669"/>
    <property type="project" value="InterPro"/>
</dbReference>
<feature type="transmembrane region" description="Helical" evidence="12">
    <location>
        <begin position="20"/>
        <end position="38"/>
    </location>
</feature>
<dbReference type="Pfam" id="PF02518">
    <property type="entry name" value="HATPase_c"/>
    <property type="match status" value="1"/>
</dbReference>
<dbReference type="STRING" id="297318.BK138_10430"/>
<name>A0A1R1F4D4_9BACL</name>
<accession>A0A1R1F4D4</accession>
<evidence type="ECO:0000256" key="3">
    <source>
        <dbReference type="ARBA" id="ARBA00012438"/>
    </source>
</evidence>
<proteinExistence type="predicted"/>
<keyword evidence="12" id="KW-1133">Transmembrane helix</keyword>
<keyword evidence="4" id="KW-1003">Cell membrane</keyword>
<comment type="catalytic activity">
    <reaction evidence="1">
        <text>ATP + protein L-histidine = ADP + protein N-phospho-L-histidine.</text>
        <dbReference type="EC" id="2.7.13.3"/>
    </reaction>
</comment>
<feature type="transmembrane region" description="Helical" evidence="12">
    <location>
        <begin position="280"/>
        <end position="302"/>
    </location>
</feature>
<sequence>MRRERLCLFDGMRFRHKLFVSYLTVIIIPILVLGLYAYHQSKQMLEYQALQGIEKNAGTITESIEKSLERYNHTIQSIIYNTTFEKIVTNDYIDLVNLSRDLNGYLMPYFNMMKNMDQNIEQITFYTQSSVPEYGDALLSASRVSEERWYHDALLAAPNRNQWFFDDGLIVTAQFPSFYTKGNTNLVYMRINSKDLFNLSNTLQENAIFIADENQRLIYANPNAKQRQYLLSGDLSNEDGSLIRDGQTSFFLVKKEIQQTNWTFYCFVPTKKLTEGAGSIIRVTLGLILICIAALLVIIYIFSRTMIRRIYALNSMMKRVEMGDLSLRVASTSRDEIGEMTNRFGRMLIRLNELIDESYRSKIVQKEAELRALQWQINPHFLYNTLSFINWQAIKSDSYEISHVVTSLSKFYRTALNRGNNITSVRDELENMKSYVEIIQIMRDYSFDVEYEIEEAVYVCYTIHLILQPLVENAILHGIDQKEAGRGLLKVRARLCDNAIVFDVEDNGPGMPPDTAERILTVYSTGYGLKNVNDRIQLLYGPEYGISVSSQLGRGTIMTITVPQYHQNTMDG</sequence>
<evidence type="ECO:0000313" key="15">
    <source>
        <dbReference type="EMBL" id="OMF58870.1"/>
    </source>
</evidence>
<evidence type="ECO:0000256" key="6">
    <source>
        <dbReference type="ARBA" id="ARBA00022679"/>
    </source>
</evidence>
<dbReference type="PANTHER" id="PTHR34220:SF7">
    <property type="entry name" value="SENSOR HISTIDINE KINASE YPDA"/>
    <property type="match status" value="1"/>
</dbReference>
<keyword evidence="12" id="KW-0812">Transmembrane</keyword>
<keyword evidence="11 12" id="KW-0472">Membrane</keyword>
<feature type="domain" description="Histidine kinase" evidence="13">
    <location>
        <begin position="467"/>
        <end position="566"/>
    </location>
</feature>
<dbReference type="GO" id="GO:0005524">
    <property type="term" value="F:ATP binding"/>
    <property type="evidence" value="ECO:0007669"/>
    <property type="project" value="UniProtKB-KW"/>
</dbReference>
<protein>
    <recommendedName>
        <fullName evidence="3">histidine kinase</fullName>
        <ecNumber evidence="3">2.7.13.3</ecNumber>
    </recommendedName>
</protein>
<keyword evidence="5" id="KW-0597">Phosphoprotein</keyword>
<dbReference type="PRINTS" id="PR00344">
    <property type="entry name" value="BCTRLSENSOR"/>
</dbReference>
<dbReference type="CDD" id="cd06225">
    <property type="entry name" value="HAMP"/>
    <property type="match status" value="1"/>
</dbReference>
<dbReference type="Pfam" id="PF00672">
    <property type="entry name" value="HAMP"/>
    <property type="match status" value="1"/>
</dbReference>
<organism evidence="15 16">
    <name type="scientific">Paenibacillus rhizosphaerae</name>
    <dbReference type="NCBI Taxonomy" id="297318"/>
    <lineage>
        <taxon>Bacteria</taxon>
        <taxon>Bacillati</taxon>
        <taxon>Bacillota</taxon>
        <taxon>Bacilli</taxon>
        <taxon>Bacillales</taxon>
        <taxon>Paenibacillaceae</taxon>
        <taxon>Paenibacillus</taxon>
    </lineage>
</organism>
<gene>
    <name evidence="15" type="ORF">BK138_10430</name>
</gene>
<dbReference type="SMART" id="SM00304">
    <property type="entry name" value="HAMP"/>
    <property type="match status" value="1"/>
</dbReference>
<keyword evidence="10" id="KW-0902">Two-component regulatory system</keyword>
<comment type="subcellular location">
    <subcellularLocation>
        <location evidence="2">Cell membrane</location>
        <topology evidence="2">Multi-pass membrane protein</topology>
    </subcellularLocation>
</comment>
<dbReference type="Pfam" id="PF06580">
    <property type="entry name" value="His_kinase"/>
    <property type="match status" value="1"/>
</dbReference>
<dbReference type="SMART" id="SM00387">
    <property type="entry name" value="HATPase_c"/>
    <property type="match status" value="1"/>
</dbReference>
<dbReference type="RefSeq" id="WP_076169085.1">
    <property type="nucleotide sequence ID" value="NZ_MRTP01000001.1"/>
</dbReference>
<dbReference type="SUPFAM" id="SSF158472">
    <property type="entry name" value="HAMP domain-like"/>
    <property type="match status" value="1"/>
</dbReference>
<dbReference type="InterPro" id="IPR003660">
    <property type="entry name" value="HAMP_dom"/>
</dbReference>
<dbReference type="EMBL" id="MRTP01000001">
    <property type="protein sequence ID" value="OMF58870.1"/>
    <property type="molecule type" value="Genomic_DNA"/>
</dbReference>
<evidence type="ECO:0000256" key="12">
    <source>
        <dbReference type="SAM" id="Phobius"/>
    </source>
</evidence>
<evidence type="ECO:0000256" key="8">
    <source>
        <dbReference type="ARBA" id="ARBA00022777"/>
    </source>
</evidence>
<dbReference type="InterPro" id="IPR010559">
    <property type="entry name" value="Sig_transdc_His_kin_internal"/>
</dbReference>
<keyword evidence="7" id="KW-0547">Nucleotide-binding</keyword>
<keyword evidence="9" id="KW-0067">ATP-binding</keyword>
<evidence type="ECO:0000256" key="5">
    <source>
        <dbReference type="ARBA" id="ARBA00022553"/>
    </source>
</evidence>
<evidence type="ECO:0000256" key="1">
    <source>
        <dbReference type="ARBA" id="ARBA00000085"/>
    </source>
</evidence>
<evidence type="ECO:0000256" key="7">
    <source>
        <dbReference type="ARBA" id="ARBA00022741"/>
    </source>
</evidence>
<dbReference type="EC" id="2.7.13.3" evidence="3"/>
<dbReference type="InterPro" id="IPR004358">
    <property type="entry name" value="Sig_transdc_His_kin-like_C"/>
</dbReference>
<keyword evidence="8" id="KW-0418">Kinase</keyword>
<keyword evidence="6" id="KW-0808">Transferase</keyword>
<dbReference type="PANTHER" id="PTHR34220">
    <property type="entry name" value="SENSOR HISTIDINE KINASE YPDA"/>
    <property type="match status" value="1"/>
</dbReference>
<dbReference type="InterPro" id="IPR003594">
    <property type="entry name" value="HATPase_dom"/>
</dbReference>
<dbReference type="SUPFAM" id="SSF55874">
    <property type="entry name" value="ATPase domain of HSP90 chaperone/DNA topoisomerase II/histidine kinase"/>
    <property type="match status" value="1"/>
</dbReference>
<evidence type="ECO:0000256" key="10">
    <source>
        <dbReference type="ARBA" id="ARBA00023012"/>
    </source>
</evidence>
<dbReference type="PROSITE" id="PS50109">
    <property type="entry name" value="HIS_KIN"/>
    <property type="match status" value="1"/>
</dbReference>
<evidence type="ECO:0000259" key="14">
    <source>
        <dbReference type="PROSITE" id="PS50885"/>
    </source>
</evidence>
<dbReference type="Gene3D" id="6.10.340.10">
    <property type="match status" value="1"/>
</dbReference>
<evidence type="ECO:0000256" key="2">
    <source>
        <dbReference type="ARBA" id="ARBA00004651"/>
    </source>
</evidence>
<evidence type="ECO:0000313" key="16">
    <source>
        <dbReference type="Proteomes" id="UP000187172"/>
    </source>
</evidence>
<evidence type="ECO:0000256" key="4">
    <source>
        <dbReference type="ARBA" id="ARBA00022475"/>
    </source>
</evidence>